<dbReference type="Pfam" id="PF05949">
    <property type="entry name" value="DUF881"/>
    <property type="match status" value="1"/>
</dbReference>
<dbReference type="OrthoDB" id="2439649at2"/>
<protein>
    <submittedName>
        <fullName evidence="2">UPF0749 protein YlxX</fullName>
    </submittedName>
</protein>
<comment type="similarity">
    <text evidence="1">Belongs to the UPF0749 family.</text>
</comment>
<dbReference type="PANTHER" id="PTHR37313:SF2">
    <property type="entry name" value="UPF0749 PROTEIN YLXX"/>
    <property type="match status" value="1"/>
</dbReference>
<comment type="caution">
    <text evidence="2">The sequence shown here is derived from an EMBL/GenBank/DDBJ whole genome shotgun (WGS) entry which is preliminary data.</text>
</comment>
<accession>A0A511WX62</accession>
<dbReference type="Gene3D" id="3.30.70.1880">
    <property type="entry name" value="Protein of unknown function DUF881"/>
    <property type="match status" value="1"/>
</dbReference>
<proteinExistence type="inferred from homology"/>
<dbReference type="AlphaFoldDB" id="A0A511WX62"/>
<dbReference type="PANTHER" id="PTHR37313">
    <property type="entry name" value="UPF0749 PROTEIN RV1825"/>
    <property type="match status" value="1"/>
</dbReference>
<evidence type="ECO:0000313" key="2">
    <source>
        <dbReference type="EMBL" id="GEN55699.1"/>
    </source>
</evidence>
<evidence type="ECO:0000256" key="1">
    <source>
        <dbReference type="ARBA" id="ARBA00009108"/>
    </source>
</evidence>
<dbReference type="RefSeq" id="WP_089799403.1">
    <property type="nucleotide sequence ID" value="NZ_BJYE01000002.1"/>
</dbReference>
<sequence>MKRQTVLFALASLLIGVMISLHFSIEQDTPERDTRDLWEIRTALLEEQERQQTLQEELNRLKSIEADYQGNHIFNQIHTLRDQISQLQDQAGLTELSDEGIELTLTANFTEADQDEGFPQLTAELLNRLINELNVYGAKHLAVGNERIVQHTAIRDVTGQVYVNRRPISDLPVTISILTDNPDRLKNYMEVGQSVRDLQLHNIKLEMDVRDNITLVPYTDNIVVDYAKISDYNEEGES</sequence>
<gene>
    <name evidence="2" type="primary">ylxX</name>
    <name evidence="2" type="ORF">HAL01_01630</name>
</gene>
<dbReference type="Proteomes" id="UP000321400">
    <property type="component" value="Unassembled WGS sequence"/>
</dbReference>
<organism evidence="2 3">
    <name type="scientific">Halolactibacillus alkaliphilus</name>
    <dbReference type="NCBI Taxonomy" id="442899"/>
    <lineage>
        <taxon>Bacteria</taxon>
        <taxon>Bacillati</taxon>
        <taxon>Bacillota</taxon>
        <taxon>Bacilli</taxon>
        <taxon>Bacillales</taxon>
        <taxon>Bacillaceae</taxon>
        <taxon>Halolactibacillus</taxon>
    </lineage>
</organism>
<dbReference type="EMBL" id="BJYE01000002">
    <property type="protein sequence ID" value="GEN55699.1"/>
    <property type="molecule type" value="Genomic_DNA"/>
</dbReference>
<keyword evidence="3" id="KW-1185">Reference proteome</keyword>
<dbReference type="InterPro" id="IPR010273">
    <property type="entry name" value="DUF881"/>
</dbReference>
<dbReference type="STRING" id="442899.SAMN05720591_10226"/>
<reference evidence="2 3" key="1">
    <citation type="submission" date="2019-07" db="EMBL/GenBank/DDBJ databases">
        <title>Whole genome shotgun sequence of Halolactibacillus alkaliphilus NBRC 103919.</title>
        <authorList>
            <person name="Hosoyama A."/>
            <person name="Uohara A."/>
            <person name="Ohji S."/>
            <person name="Ichikawa N."/>
        </authorList>
    </citation>
    <scope>NUCLEOTIDE SEQUENCE [LARGE SCALE GENOMIC DNA]</scope>
    <source>
        <strain evidence="2 3">NBRC 103919</strain>
    </source>
</reference>
<name>A0A511WX62_9BACI</name>
<evidence type="ECO:0000313" key="3">
    <source>
        <dbReference type="Proteomes" id="UP000321400"/>
    </source>
</evidence>